<keyword evidence="1" id="KW-1133">Transmembrane helix</keyword>
<dbReference type="RefSeq" id="WP_208651326.1">
    <property type="nucleotide sequence ID" value="NZ_CP036528.1"/>
</dbReference>
<feature type="transmembrane region" description="Helical" evidence="1">
    <location>
        <begin position="177"/>
        <end position="199"/>
    </location>
</feature>
<dbReference type="AlphaFoldDB" id="A0A4P6USD9"/>
<dbReference type="KEGG" id="uth:DKZ56_03510"/>
<accession>A0A4P6USD9</accession>
<dbReference type="Pfam" id="PF14089">
    <property type="entry name" value="KbaA"/>
    <property type="match status" value="1"/>
</dbReference>
<keyword evidence="1" id="KW-0812">Transmembrane</keyword>
<evidence type="ECO:0000313" key="2">
    <source>
        <dbReference type="EMBL" id="QBK25011.1"/>
    </source>
</evidence>
<feature type="transmembrane region" description="Helical" evidence="1">
    <location>
        <begin position="48"/>
        <end position="73"/>
    </location>
</feature>
<sequence length="229" mass="26057">MTIRNWFKFFLMCMLIGGVVTGVAGIIIRWNFFSEYLSNGEIGEFIAAFLWMIMLGFTMSVISQAGFFAYLTIHQIGVGVFRTLTLWNWVQVLLMIVVVGDLIIFRFAPAAENAKDWLFYIGLLILLIFGAIATAIKKVQLTGKKHILISAMFFMIVITSLEWIIPLMGRQGNIDTYVALLLFPLVAVNAYQLLALPKYNKKSDEDRKKLEERKIARKQEKTAMKNAAK</sequence>
<dbReference type="PIRSF" id="PIRSF029886">
    <property type="entry name" value="KBAA"/>
    <property type="match status" value="1"/>
</dbReference>
<keyword evidence="1" id="KW-0472">Membrane</keyword>
<dbReference type="GO" id="GO:0045881">
    <property type="term" value="P:positive regulation of sporulation resulting in formation of a cellular spore"/>
    <property type="evidence" value="ECO:0007669"/>
    <property type="project" value="InterPro"/>
</dbReference>
<evidence type="ECO:0000256" key="1">
    <source>
        <dbReference type="SAM" id="Phobius"/>
    </source>
</evidence>
<keyword evidence="3" id="KW-1185">Reference proteome</keyword>
<organism evidence="2 3">
    <name type="scientific">Ureibacillus thermophilus</name>
    <dbReference type="NCBI Taxonomy" id="367743"/>
    <lineage>
        <taxon>Bacteria</taxon>
        <taxon>Bacillati</taxon>
        <taxon>Bacillota</taxon>
        <taxon>Bacilli</taxon>
        <taxon>Bacillales</taxon>
        <taxon>Caryophanaceae</taxon>
        <taxon>Ureibacillus</taxon>
    </lineage>
</organism>
<dbReference type="EMBL" id="CP036528">
    <property type="protein sequence ID" value="QBK25011.1"/>
    <property type="molecule type" value="Genomic_DNA"/>
</dbReference>
<protein>
    <submittedName>
        <fullName evidence="2">KinB-signaling pathway activation protein</fullName>
    </submittedName>
</protein>
<feature type="transmembrane region" description="Helical" evidence="1">
    <location>
        <begin position="7"/>
        <end position="28"/>
    </location>
</feature>
<dbReference type="Proteomes" id="UP000291151">
    <property type="component" value="Chromosome"/>
</dbReference>
<dbReference type="InterPro" id="IPR024164">
    <property type="entry name" value="KinB-signalling_activ"/>
</dbReference>
<gene>
    <name evidence="2" type="ORF">DKZ56_03510</name>
</gene>
<name>A0A4P6USD9_9BACL</name>
<dbReference type="SMART" id="SM01251">
    <property type="entry name" value="KbaA"/>
    <property type="match status" value="1"/>
</dbReference>
<proteinExistence type="predicted"/>
<feature type="transmembrane region" description="Helical" evidence="1">
    <location>
        <begin position="85"/>
        <end position="105"/>
    </location>
</feature>
<reference evidence="2 3" key="1">
    <citation type="submission" date="2019-02" db="EMBL/GenBank/DDBJ databases">
        <title>Ureibacillus thermophilus.</title>
        <authorList>
            <person name="Sunny J.S."/>
            <person name="Natarajan A."/>
            <person name="Saleena L.M."/>
        </authorList>
    </citation>
    <scope>NUCLEOTIDE SEQUENCE [LARGE SCALE GENOMIC DNA]</scope>
    <source>
        <strain evidence="2 3">LM102</strain>
    </source>
</reference>
<feature type="transmembrane region" description="Helical" evidence="1">
    <location>
        <begin position="117"/>
        <end position="135"/>
    </location>
</feature>
<feature type="transmembrane region" description="Helical" evidence="1">
    <location>
        <begin position="147"/>
        <end position="165"/>
    </location>
</feature>
<evidence type="ECO:0000313" key="3">
    <source>
        <dbReference type="Proteomes" id="UP000291151"/>
    </source>
</evidence>